<dbReference type="SUPFAM" id="SSF52540">
    <property type="entry name" value="P-loop containing nucleoside triphosphate hydrolases"/>
    <property type="match status" value="2"/>
</dbReference>
<dbReference type="InterPro" id="IPR038718">
    <property type="entry name" value="SNF2-like_sf"/>
</dbReference>
<feature type="region of interest" description="Disordered" evidence="7">
    <location>
        <begin position="1316"/>
        <end position="1423"/>
    </location>
</feature>
<dbReference type="Pfam" id="PF00271">
    <property type="entry name" value="Helicase_C"/>
    <property type="match status" value="1"/>
</dbReference>
<feature type="compositionally biased region" description="Low complexity" evidence="7">
    <location>
        <begin position="324"/>
        <end position="345"/>
    </location>
</feature>
<dbReference type="OrthoDB" id="423559at2759"/>
<reference evidence="10 11" key="1">
    <citation type="journal article" date="2010" name="Plant Cell">
        <title>The Chlorella variabilis NC64A genome reveals adaptation to photosymbiosis, coevolution with viruses, and cryptic sex.</title>
        <authorList>
            <person name="Blanc G."/>
            <person name="Duncan G."/>
            <person name="Agarkova I."/>
            <person name="Borodovsky M."/>
            <person name="Gurnon J."/>
            <person name="Kuo A."/>
            <person name="Lindquist E."/>
            <person name="Lucas S."/>
            <person name="Pangilinan J."/>
            <person name="Polle J."/>
            <person name="Salamov A."/>
            <person name="Terry A."/>
            <person name="Yamada T."/>
            <person name="Dunigan D.D."/>
            <person name="Grigoriev I.V."/>
            <person name="Claverie J.M."/>
            <person name="Van Etten J.L."/>
        </authorList>
    </citation>
    <scope>NUCLEOTIDE SEQUENCE [LARGE SCALE GENOMIC DNA]</scope>
    <source>
        <strain evidence="10 11">NC64A</strain>
    </source>
</reference>
<dbReference type="SMART" id="SM00184">
    <property type="entry name" value="RING"/>
    <property type="match status" value="1"/>
</dbReference>
<dbReference type="InterPro" id="IPR001650">
    <property type="entry name" value="Helicase_C-like"/>
</dbReference>
<evidence type="ECO:0000313" key="11">
    <source>
        <dbReference type="Proteomes" id="UP000008141"/>
    </source>
</evidence>
<dbReference type="PANTHER" id="PTHR45865">
    <property type="entry name" value="E3 UBIQUITIN-PROTEIN LIGASE SHPRH FAMILY MEMBER"/>
    <property type="match status" value="1"/>
</dbReference>
<feature type="region of interest" description="Disordered" evidence="7">
    <location>
        <begin position="1462"/>
        <end position="1497"/>
    </location>
</feature>
<dbReference type="InterPro" id="IPR017907">
    <property type="entry name" value="Znf_RING_CS"/>
</dbReference>
<dbReference type="InterPro" id="IPR001841">
    <property type="entry name" value="Znf_RING"/>
</dbReference>
<evidence type="ECO:0000256" key="6">
    <source>
        <dbReference type="PROSITE-ProRule" id="PRU00175"/>
    </source>
</evidence>
<evidence type="ECO:0000256" key="1">
    <source>
        <dbReference type="ARBA" id="ARBA00008438"/>
    </source>
</evidence>
<name>E1Z4Y3_CHLVA</name>
<feature type="compositionally biased region" description="Low complexity" evidence="7">
    <location>
        <begin position="1362"/>
        <end position="1388"/>
    </location>
</feature>
<dbReference type="PANTHER" id="PTHR45865:SF1">
    <property type="entry name" value="E3 UBIQUITIN-PROTEIN LIGASE SHPRH"/>
    <property type="match status" value="1"/>
</dbReference>
<evidence type="ECO:0000256" key="2">
    <source>
        <dbReference type="ARBA" id="ARBA00022723"/>
    </source>
</evidence>
<dbReference type="GO" id="GO:0008270">
    <property type="term" value="F:zinc ion binding"/>
    <property type="evidence" value="ECO:0007669"/>
    <property type="project" value="UniProtKB-KW"/>
</dbReference>
<feature type="compositionally biased region" description="Low complexity" evidence="7">
    <location>
        <begin position="530"/>
        <end position="544"/>
    </location>
</feature>
<dbReference type="EMBL" id="GL433836">
    <property type="protein sequence ID" value="EFN59138.1"/>
    <property type="molecule type" value="Genomic_DNA"/>
</dbReference>
<dbReference type="InterPro" id="IPR000330">
    <property type="entry name" value="SNF2_N"/>
</dbReference>
<feature type="domain" description="RING-type" evidence="8">
    <location>
        <begin position="1648"/>
        <end position="1687"/>
    </location>
</feature>
<dbReference type="InterPro" id="IPR049730">
    <property type="entry name" value="SNF2/RAD54-like_C"/>
</dbReference>
<dbReference type="GeneID" id="17358425"/>
<feature type="compositionally biased region" description="Gly residues" evidence="7">
    <location>
        <begin position="110"/>
        <end position="120"/>
    </location>
</feature>
<protein>
    <recommendedName>
        <fullName evidence="12">RING-type domain-containing protein</fullName>
    </recommendedName>
</protein>
<dbReference type="KEGG" id="cvr:CHLNCDRAFT_137960"/>
<dbReference type="eggNOG" id="KOG0298">
    <property type="taxonomic scope" value="Eukaryota"/>
</dbReference>
<organism evidence="11">
    <name type="scientific">Chlorella variabilis</name>
    <name type="common">Green alga</name>
    <dbReference type="NCBI Taxonomy" id="554065"/>
    <lineage>
        <taxon>Eukaryota</taxon>
        <taxon>Viridiplantae</taxon>
        <taxon>Chlorophyta</taxon>
        <taxon>core chlorophytes</taxon>
        <taxon>Trebouxiophyceae</taxon>
        <taxon>Chlorellales</taxon>
        <taxon>Chlorellaceae</taxon>
        <taxon>Chlorella clade</taxon>
        <taxon>Chlorella</taxon>
    </lineage>
</organism>
<dbReference type="CDD" id="cd18793">
    <property type="entry name" value="SF2_C_SNF"/>
    <property type="match status" value="1"/>
</dbReference>
<dbReference type="InterPro" id="IPR013083">
    <property type="entry name" value="Znf_RING/FYVE/PHD"/>
</dbReference>
<dbReference type="SMART" id="SM00490">
    <property type="entry name" value="HELICc"/>
    <property type="match status" value="1"/>
</dbReference>
<dbReference type="InterPro" id="IPR052583">
    <property type="entry name" value="ATP-helicase/E3_Ub-Ligase"/>
</dbReference>
<dbReference type="InterPro" id="IPR027417">
    <property type="entry name" value="P-loop_NTPase"/>
</dbReference>
<feature type="compositionally biased region" description="Basic and acidic residues" evidence="7">
    <location>
        <begin position="175"/>
        <end position="187"/>
    </location>
</feature>
<feature type="compositionally biased region" description="Gly residues" evidence="7">
    <location>
        <begin position="220"/>
        <end position="232"/>
    </location>
</feature>
<dbReference type="GO" id="GO:0005524">
    <property type="term" value="F:ATP binding"/>
    <property type="evidence" value="ECO:0007669"/>
    <property type="project" value="InterPro"/>
</dbReference>
<feature type="compositionally biased region" description="Acidic residues" evidence="7">
    <location>
        <begin position="129"/>
        <end position="146"/>
    </location>
</feature>
<feature type="region of interest" description="Disordered" evidence="7">
    <location>
        <begin position="249"/>
        <end position="295"/>
    </location>
</feature>
<evidence type="ECO:0000259" key="9">
    <source>
        <dbReference type="PROSITE" id="PS51194"/>
    </source>
</evidence>
<feature type="compositionally biased region" description="Low complexity" evidence="7">
    <location>
        <begin position="188"/>
        <end position="203"/>
    </location>
</feature>
<evidence type="ECO:0000256" key="7">
    <source>
        <dbReference type="SAM" id="MobiDB-lite"/>
    </source>
</evidence>
<evidence type="ECO:0000259" key="8">
    <source>
        <dbReference type="PROSITE" id="PS50089"/>
    </source>
</evidence>
<dbReference type="Pfam" id="PF00176">
    <property type="entry name" value="SNF2-rel_dom"/>
    <property type="match status" value="1"/>
</dbReference>
<feature type="compositionally biased region" description="Pro residues" evidence="7">
    <location>
        <begin position="573"/>
        <end position="583"/>
    </location>
</feature>
<keyword evidence="3 6" id="KW-0863">Zinc-finger</keyword>
<feature type="compositionally biased region" description="Basic and acidic residues" evidence="7">
    <location>
        <begin position="1414"/>
        <end position="1423"/>
    </location>
</feature>
<feature type="compositionally biased region" description="Low complexity" evidence="7">
    <location>
        <begin position="603"/>
        <end position="621"/>
    </location>
</feature>
<evidence type="ECO:0008006" key="12">
    <source>
        <dbReference type="Google" id="ProtNLM"/>
    </source>
</evidence>
<dbReference type="Gene3D" id="3.40.50.300">
    <property type="entry name" value="P-loop containing nucleotide triphosphate hydrolases"/>
    <property type="match status" value="1"/>
</dbReference>
<dbReference type="STRING" id="554065.E1Z4Y3"/>
<dbReference type="RefSeq" id="XP_005851240.1">
    <property type="nucleotide sequence ID" value="XM_005851178.1"/>
</dbReference>
<feature type="compositionally biased region" description="Low complexity" evidence="7">
    <location>
        <begin position="1316"/>
        <end position="1330"/>
    </location>
</feature>
<dbReference type="Pfam" id="PF00097">
    <property type="entry name" value="zf-C3HC4"/>
    <property type="match status" value="1"/>
</dbReference>
<dbReference type="Gene3D" id="3.40.50.10810">
    <property type="entry name" value="Tandem AAA-ATPase domain"/>
    <property type="match status" value="1"/>
</dbReference>
<dbReference type="PROSITE" id="PS51194">
    <property type="entry name" value="HELICASE_CTER"/>
    <property type="match status" value="1"/>
</dbReference>
<dbReference type="SMART" id="SM00487">
    <property type="entry name" value="DEXDc"/>
    <property type="match status" value="1"/>
</dbReference>
<feature type="region of interest" description="Disordered" evidence="7">
    <location>
        <begin position="509"/>
        <end position="635"/>
    </location>
</feature>
<keyword evidence="5" id="KW-0862">Zinc</keyword>
<evidence type="ECO:0000256" key="4">
    <source>
        <dbReference type="ARBA" id="ARBA00022801"/>
    </source>
</evidence>
<dbReference type="SUPFAM" id="SSF57850">
    <property type="entry name" value="RING/U-box"/>
    <property type="match status" value="1"/>
</dbReference>
<dbReference type="InterPro" id="IPR014001">
    <property type="entry name" value="Helicase_ATP-bd"/>
</dbReference>
<feature type="compositionally biased region" description="Low complexity" evidence="7">
    <location>
        <begin position="584"/>
        <end position="596"/>
    </location>
</feature>
<sequence length="1904" mass="199533">MADRQAQHLMDMLAVSSTRASQLLGEAGGDLDTAIALHFANPAGTSSAPLSPRHAWESGSAWSELRALLGDSITQQQAQRLLLRTGSVAAAADLYFDNPSAAGPADGAVRAGGRGGGGGNDAITISDSGDLEDSEEEDEEDEEEAEQQQQQQQEEEESRPPQGRIRTGGRRRGSHRGEAHPPGRGGERTSAGAAGAAPSAAGARGDRGGRGLVRSPQRGAGFGRVGGRGGGAAAAGAIAQLLAQVVGGRLFGGGESSDELSEYSLGSYGGEEESEEESEDLPASPRLGPRVTGSLPDLNAAAAEWAQGEAMRQQGGGGSGGAGPSAAAAAPARQPMRPGLLPLPQLRREGRLFTASLEEVPRVARPGPGCGPRFPLHLGAVQVPLAALNEALLKAVQGKRHWSELEWGGKSKLFHNFIGPPYPGYFTPFWKTADAVPLSELAGEGYPPNMLEPWARLALYRSSERGEEAVACVREEHSWVSELLYSLWVLETAGVVEIRCRLVAGQQPEEQQRGQQQQEQAQGPAPPPQQEQAGQPAAGQQQEQAAEEHSPPAERPAGDGGRGQGRSRSRGPSQPPAPAPPQPAAAAAAAAAGGTRAPKRGARAAPVPAAAAPTSEAAGSAGPSGGGGQSMPPAAGLMPRAVQLDVVVTDVVRHQLWWDEEDGDLSEHMEQGKGGGRRGGAQARRRRTLLLALSANKSRWTKVGGALGKVVAALLRFGRGLGLGPDADGLLNLGGVAPQEWRQVAAAPNRRRLFDVQALLDSVAHKRSGLHAMKAPRGLATQPKQYQLTGLQWMLDREAKGDALGRGQLHLHPCWLQLHTQDGQLLYMHRLRPHVLSPNFYSAPVGGTCGGFLVDEMGLGKTLQTLSLVLSNPAPKGWAVSRLDGLQATADSDPVPIRCSLIVWAEEIERHVQPGQLKWCRYVPPGAAVAAAAAAAVMPEEAGDGGATRRSRRVAMAGGSVDLARGAPVRPIWCRAPDGSLMAAHEADVVLLSYEQLRDQMHATGGGHASLFGQYGFWRVVLDEAQLVANSSSVAAVMASSLWRRHAWVVTGTPITARLDEIKGLLEFLAYEPFHHSTVWRGLLQHLYEQQSAGGLLSLRSLLRGVMLRRSKADVAHELQLPPCTREDRWVALSPVERLCYEQSKRAFVDAVYQLAQHQGAAAAASRGRVGSKVVGRAQAALTALRQSCCHPQIVRRTDDVLGKERRSMREIMASLVVKAYGEWDQAARRLLDARLIAAAVAGGESLHPLLELIRANQAAAGSPDIRHAASHTRGVHGEVDAAALQAAGEAAAGAGQPGTSAAAAAAAAVAGAGAASGSRAGPAAAHPSANDSPQAAGGGSQQAVAANDKGKAPMGAARGKQQQQQQPEQQQPEQQPEQQAGGAAAAADTEAGDRQLAERMQAEEEAGQQAQGKVEKQQTQEEKDAAARYRSWRKLELDCQELYCHMLRQCASGARPKGRAKLAAPAAAPPPAKRARRGGEAPAGAASEAAAAAKKPDRAALRVQLEERQAALESLRQELRLREDGVADGRLMRRSRRRAGIDADDTEAEVPIDIEEAEEQLLNAKVVLRTYNEVLARRDPHKSARAAVTTAGAQQKECSEAWHHLRHMINKEAALLAADKGKAAAGEEEAGGGVQGPAAEQTDLTSCPICLDDLSTRTITSCGHHYCPPCIREVLAQGTRLCPICRTPLCEADLFDAASEEEAALNRAAQAAAAAGTNADYGAKVGGSGGVGVSALLAELAALRAADPGAKAVVLSSWGRLLRLVGDALRANGVGHATLAGASPGEREAALHAFLHDPACAVLTVVMSTAGGAAGLTLTAATTAFLLEPCLNPGLEAQAAARIWRLGQTRPTRVVRLLAEHSVESAVLEVQRRKLEGGEVTAADSPLAELDAGMLLSIYEAVK</sequence>
<accession>E1Z4Y3</accession>
<dbReference type="Proteomes" id="UP000008141">
    <property type="component" value="Unassembled WGS sequence"/>
</dbReference>
<dbReference type="PROSITE" id="PS50089">
    <property type="entry name" value="ZF_RING_2"/>
    <property type="match status" value="1"/>
</dbReference>
<dbReference type="Gene3D" id="3.30.40.10">
    <property type="entry name" value="Zinc/RING finger domain, C3HC4 (zinc finger)"/>
    <property type="match status" value="1"/>
</dbReference>
<dbReference type="eggNOG" id="KOG1001">
    <property type="taxonomic scope" value="Eukaryota"/>
</dbReference>
<dbReference type="PROSITE" id="PS00518">
    <property type="entry name" value="ZF_RING_1"/>
    <property type="match status" value="1"/>
</dbReference>
<dbReference type="GO" id="GO:0016787">
    <property type="term" value="F:hydrolase activity"/>
    <property type="evidence" value="ECO:0007669"/>
    <property type="project" value="UniProtKB-KW"/>
</dbReference>
<feature type="domain" description="Helicase C-terminal" evidence="9">
    <location>
        <begin position="1736"/>
        <end position="1887"/>
    </location>
</feature>
<evidence type="ECO:0000256" key="5">
    <source>
        <dbReference type="ARBA" id="ARBA00022833"/>
    </source>
</evidence>
<comment type="similarity">
    <text evidence="1">Belongs to the SNF2/RAD54 helicase family. RAD16 subfamily.</text>
</comment>
<evidence type="ECO:0000313" key="10">
    <source>
        <dbReference type="EMBL" id="EFN59138.1"/>
    </source>
</evidence>
<keyword evidence="4" id="KW-0378">Hydrolase</keyword>
<feature type="compositionally biased region" description="Low complexity" evidence="7">
    <location>
        <begin position="1481"/>
        <end position="1494"/>
    </location>
</feature>
<dbReference type="InterPro" id="IPR018957">
    <property type="entry name" value="Znf_C3HC4_RING-type"/>
</dbReference>
<feature type="compositionally biased region" description="Low complexity" evidence="7">
    <location>
        <begin position="509"/>
        <end position="523"/>
    </location>
</feature>
<proteinExistence type="inferred from homology"/>
<feature type="region of interest" description="Disordered" evidence="7">
    <location>
        <begin position="106"/>
        <end position="232"/>
    </location>
</feature>
<feature type="compositionally biased region" description="Gly residues" evidence="7">
    <location>
        <begin position="314"/>
        <end position="323"/>
    </location>
</feature>
<feature type="compositionally biased region" description="Basic and acidic residues" evidence="7">
    <location>
        <begin position="1392"/>
        <end position="1403"/>
    </location>
</feature>
<evidence type="ECO:0000256" key="3">
    <source>
        <dbReference type="ARBA" id="ARBA00022771"/>
    </source>
</evidence>
<keyword evidence="2" id="KW-0479">Metal-binding</keyword>
<feature type="region of interest" description="Disordered" evidence="7">
    <location>
        <begin position="307"/>
        <end position="345"/>
    </location>
</feature>
<dbReference type="InParanoid" id="E1Z4Y3"/>
<gene>
    <name evidence="10" type="ORF">CHLNCDRAFT_137960</name>
</gene>
<keyword evidence="11" id="KW-1185">Reference proteome</keyword>
<feature type="compositionally biased region" description="Acidic residues" evidence="7">
    <location>
        <begin position="270"/>
        <end position="280"/>
    </location>
</feature>